<dbReference type="GO" id="GO:0016485">
    <property type="term" value="P:protein processing"/>
    <property type="evidence" value="ECO:0007669"/>
    <property type="project" value="TreeGrafter"/>
</dbReference>
<dbReference type="PANTHER" id="PTHR43016">
    <property type="entry name" value="PRESEQUENCE PROTEASE"/>
    <property type="match status" value="1"/>
</dbReference>
<dbReference type="Gene3D" id="3.30.830.10">
    <property type="entry name" value="Metalloenzyme, LuxS/M16 peptidase-like"/>
    <property type="match status" value="4"/>
</dbReference>
<dbReference type="Proteomes" id="UP000004594">
    <property type="component" value="Unassembled WGS sequence"/>
</dbReference>
<dbReference type="Pfam" id="PF08367">
    <property type="entry name" value="M16C_assoc"/>
    <property type="match status" value="1"/>
</dbReference>
<dbReference type="SMART" id="SM01264">
    <property type="entry name" value="M16C_associated"/>
    <property type="match status" value="1"/>
</dbReference>
<dbReference type="RefSeq" id="WP_007553874.1">
    <property type="nucleotide sequence ID" value="NZ_AENT01000004.1"/>
</dbReference>
<evidence type="ECO:0000313" key="3">
    <source>
        <dbReference type="Proteomes" id="UP000004594"/>
    </source>
</evidence>
<gene>
    <name evidence="2" type="ORF">HMPREF9220_1194</name>
</gene>
<organism evidence="2 3">
    <name type="scientific">Dialister micraerophilus UPII 345-E</name>
    <dbReference type="NCBI Taxonomy" id="910314"/>
    <lineage>
        <taxon>Bacteria</taxon>
        <taxon>Bacillati</taxon>
        <taxon>Bacillota</taxon>
        <taxon>Negativicutes</taxon>
        <taxon>Veillonellales</taxon>
        <taxon>Veillonellaceae</taxon>
        <taxon>Dialister</taxon>
    </lineage>
</organism>
<dbReference type="InterPro" id="IPR055130">
    <property type="entry name" value="PreP_C"/>
</dbReference>
<reference evidence="2 3" key="1">
    <citation type="submission" date="2010-11" db="EMBL/GenBank/DDBJ databases">
        <authorList>
            <person name="Durkin A.S."/>
            <person name="Madupu R."/>
            <person name="Torralba M."/>
            <person name="Gillis M."/>
            <person name="Methe B."/>
            <person name="Sutton G."/>
            <person name="Nelson K.E."/>
        </authorList>
    </citation>
    <scope>NUCLEOTIDE SEQUENCE [LARGE SCALE GENOMIC DNA]</scope>
    <source>
        <strain evidence="2 3">UPII 345-E</strain>
    </source>
</reference>
<name>E4L7G3_9FIRM</name>
<dbReference type="Pfam" id="PF05193">
    <property type="entry name" value="Peptidase_M16_C"/>
    <property type="match status" value="1"/>
</dbReference>
<dbReference type="GO" id="GO:0004222">
    <property type="term" value="F:metalloendopeptidase activity"/>
    <property type="evidence" value="ECO:0007669"/>
    <property type="project" value="TreeGrafter"/>
</dbReference>
<dbReference type="InterPro" id="IPR013578">
    <property type="entry name" value="Peptidase_M16C_assoc"/>
</dbReference>
<dbReference type="EMBL" id="AENT01000004">
    <property type="protein sequence ID" value="EFR43260.1"/>
    <property type="molecule type" value="Genomic_DNA"/>
</dbReference>
<dbReference type="GO" id="GO:0046872">
    <property type="term" value="F:metal ion binding"/>
    <property type="evidence" value="ECO:0007669"/>
    <property type="project" value="InterPro"/>
</dbReference>
<dbReference type="SUPFAM" id="SSF63411">
    <property type="entry name" value="LuxS/MPP-like metallohydrolase"/>
    <property type="match status" value="4"/>
</dbReference>
<proteinExistence type="predicted"/>
<keyword evidence="2" id="KW-0378">Hydrolase</keyword>
<accession>E4L7G3</accession>
<sequence>MKFNKGDVIGGFKIKQNQFIQEVNSDVYLMVHEKSGAKLLYLDTTDDNKVFSIGFRTPPDNSKGTPHILEHSTLCGSRKFPLKEPFVELVKGSLNTFLNAMTWPDKTMYPVASRNAVDFHNLMDVYLDAVFYPNCIDDPQILMQEGWHYELEDKDSELTYNGVVYNEMKGALSSGDAIMENFAMEKLFPDTTYGVESGGDPEVIPALSYKEFVEFYKKFYHPSNSYIFLYGDMDIEKTLNFIDSEYLSNFNEKKIDSQIKTQVPFKKREVINRKYGISESESTDKKAIHALYTAFNDHMSTLDSLAFEVLNYVLIEIEGAPLKKAVLDAELGSELSGSYTDGYKQPVWTIQLSGTDVNNQKKFEETIDETLRALALNGIDKSMLKAAINRIEFTLRENDYRGRPKGLFYGIRAMELWLYDRNPMDALKYFDNLKQLKKFIDTNYFENLILKYVIKNNHQVLITMEPEKGLTEKKNALTAQKLEAFKNSLSEEQLNEIVENTKKLKVRQASKDSEDALKTIPLLERKDLKRIITEKKIKKDFVDGVDYLHYDVNTSGISYVRLFFNLFGINENDIFYANLLTSLLGSMDTQKYTYGELTRLENSNTGGINFSVMCFGDYNNSDKYVPTFEVGGKALTANNKCMVELLKEIICHTEYTERKRLKELILSEKTKWDMTVFDRGHLLTMNRLISYFSKTGEFTEKLALSYYYFLADLVNNYDKNYDEIVKKLESVSAKIFTRNNLTIEVIGNEKDSQSVKDLVKSLICDMEIGEKNNKNSFEFNNDCYNEGFLTSGKVNYVSKGGNFKKYGFKYTGAVRVMETILRYDYLWKKVRVLGGAYGAFVQFSPNGNAVLCSYRDPNLKETLDVFKGIPDYLRNLKISEREMTKYVIGTMAAEEVQFTPSMLGDRAAADYFKGSTAEDRERIRNEIINCTLEDIHKLADLVESVINEPYLCVMGSEHKVKKSEEIFKKICSLPN</sequence>
<dbReference type="InterPro" id="IPR007863">
    <property type="entry name" value="Peptidase_M16_C"/>
</dbReference>
<dbReference type="eggNOG" id="COG1026">
    <property type="taxonomic scope" value="Bacteria"/>
</dbReference>
<dbReference type="EC" id="3.4.24.-" evidence="2"/>
<protein>
    <submittedName>
        <fullName evidence="2">Peptidase M16 inactive domain protein</fullName>
        <ecNumber evidence="2">3.4.24.-</ecNumber>
    </submittedName>
</protein>
<dbReference type="InterPro" id="IPR011249">
    <property type="entry name" value="Metalloenz_LuxS/M16"/>
</dbReference>
<dbReference type="FunFam" id="3.30.830.10:FF:000034">
    <property type="entry name" value="presequence protease 1, chloroplastic/mitochondrial"/>
    <property type="match status" value="1"/>
</dbReference>
<evidence type="ECO:0000259" key="1">
    <source>
        <dbReference type="SMART" id="SM01264"/>
    </source>
</evidence>
<dbReference type="PANTHER" id="PTHR43016:SF13">
    <property type="entry name" value="PRESEQUENCE PROTEASE, MITOCHONDRIAL"/>
    <property type="match status" value="1"/>
</dbReference>
<dbReference type="Pfam" id="PF22516">
    <property type="entry name" value="PreP_C"/>
    <property type="match status" value="1"/>
</dbReference>
<evidence type="ECO:0000313" key="2">
    <source>
        <dbReference type="EMBL" id="EFR43260.1"/>
    </source>
</evidence>
<dbReference type="OrthoDB" id="9762027at2"/>
<comment type="caution">
    <text evidence="2">The sequence shown here is derived from an EMBL/GenBank/DDBJ whole genome shotgun (WGS) entry which is preliminary data.</text>
</comment>
<dbReference type="AlphaFoldDB" id="E4L7G3"/>
<feature type="domain" description="Peptidase M16C associated" evidence="1">
    <location>
        <begin position="464"/>
        <end position="713"/>
    </location>
</feature>